<dbReference type="Gene3D" id="3.90.1200.10">
    <property type="match status" value="1"/>
</dbReference>
<proteinExistence type="predicted"/>
<name>A0ABV5WLI3_9BACI</name>
<dbReference type="NCBIfam" id="TIGR02904">
    <property type="entry name" value="spore_ysxE"/>
    <property type="match status" value="1"/>
</dbReference>
<evidence type="ECO:0000313" key="1">
    <source>
        <dbReference type="EMBL" id="MFB9761195.1"/>
    </source>
</evidence>
<comment type="caution">
    <text evidence="1">The sequence shown here is derived from an EMBL/GenBank/DDBJ whole genome shotgun (WGS) entry which is preliminary data.</text>
</comment>
<dbReference type="SUPFAM" id="SSF56112">
    <property type="entry name" value="Protein kinase-like (PK-like)"/>
    <property type="match status" value="1"/>
</dbReference>
<sequence length="347" mass="41840">METAVREQYEPLLQMYRLNPEHLEEHGSVLKVYTNQGPYALKRLSPSRLERSNFVHHLRFLSEKGFTNYAPVYHASDGEYFLSDGQHQYYLMPWLDSAEQKGEENDHYHQMFQTLAAMHQKTVKEESITEETIDSHYNALSGRWEQDRDMLDTFLTQSEAKWYMSPLELQYCTYYHHVLRAHEFAAKQLEEWQELMKEKETTRISLIHGNVSQNHFLFDHERNGYFISLENSQFSTPVQDLVQFYQRSFNTYPIARNDRYEWYQMYQKHFPYTKEEKKLMLAYLAYPQNFIRQIARYVKNGEQRDKRNELQFVKNLQQTHWLVSNTEYFVSQIQAAEHQAEQSQQQT</sequence>
<keyword evidence="1" id="KW-0946">Virion</keyword>
<reference evidence="1 2" key="1">
    <citation type="submission" date="2024-09" db="EMBL/GenBank/DDBJ databases">
        <authorList>
            <person name="Sun Q."/>
            <person name="Mori K."/>
        </authorList>
    </citation>
    <scope>NUCLEOTIDE SEQUENCE [LARGE SCALE GENOMIC DNA]</scope>
    <source>
        <strain evidence="1 2">JCM 11201</strain>
    </source>
</reference>
<dbReference type="Gene3D" id="3.30.200.20">
    <property type="entry name" value="Phosphorylase Kinase, domain 1"/>
    <property type="match status" value="1"/>
</dbReference>
<dbReference type="Proteomes" id="UP001589609">
    <property type="component" value="Unassembled WGS sequence"/>
</dbReference>
<dbReference type="PANTHER" id="PTHR39179">
    <property type="entry name" value="SPORE COAT PROTEIN I"/>
    <property type="match status" value="1"/>
</dbReference>
<evidence type="ECO:0000313" key="2">
    <source>
        <dbReference type="Proteomes" id="UP001589609"/>
    </source>
</evidence>
<gene>
    <name evidence="1" type="primary">ysxE</name>
    <name evidence="1" type="ORF">ACFFMS_23370</name>
</gene>
<dbReference type="InterPro" id="IPR011009">
    <property type="entry name" value="Kinase-like_dom_sf"/>
</dbReference>
<keyword evidence="1" id="KW-0167">Capsid protein</keyword>
<protein>
    <submittedName>
        <fullName evidence="1">Spore coat protein YsxE</fullName>
    </submittedName>
</protein>
<dbReference type="PANTHER" id="PTHR39179:SF3">
    <property type="entry name" value="COTS-RELATED PROTEIN"/>
    <property type="match status" value="1"/>
</dbReference>
<dbReference type="EMBL" id="JBHMAF010000188">
    <property type="protein sequence ID" value="MFB9761195.1"/>
    <property type="molecule type" value="Genomic_DNA"/>
</dbReference>
<dbReference type="InterPro" id="IPR014253">
    <property type="entry name" value="Spore_coat_YsxE"/>
</dbReference>
<dbReference type="RefSeq" id="WP_379951401.1">
    <property type="nucleotide sequence ID" value="NZ_JBHMAF010000188.1"/>
</dbReference>
<dbReference type="InterPro" id="IPR047175">
    <property type="entry name" value="CotS-like"/>
</dbReference>
<accession>A0ABV5WLI3</accession>
<organism evidence="1 2">
    <name type="scientific">Ectobacillus funiculus</name>
    <dbReference type="NCBI Taxonomy" id="137993"/>
    <lineage>
        <taxon>Bacteria</taxon>
        <taxon>Bacillati</taxon>
        <taxon>Bacillota</taxon>
        <taxon>Bacilli</taxon>
        <taxon>Bacillales</taxon>
        <taxon>Bacillaceae</taxon>
        <taxon>Ectobacillus</taxon>
    </lineage>
</organism>
<keyword evidence="2" id="KW-1185">Reference proteome</keyword>